<accession>A0A9W8E3X3</accession>
<organism evidence="2 3">
    <name type="scientific">Dispira parvispora</name>
    <dbReference type="NCBI Taxonomy" id="1520584"/>
    <lineage>
        <taxon>Eukaryota</taxon>
        <taxon>Fungi</taxon>
        <taxon>Fungi incertae sedis</taxon>
        <taxon>Zoopagomycota</taxon>
        <taxon>Kickxellomycotina</taxon>
        <taxon>Dimargaritomycetes</taxon>
        <taxon>Dimargaritales</taxon>
        <taxon>Dimargaritaceae</taxon>
        <taxon>Dispira</taxon>
    </lineage>
</organism>
<name>A0A9W8E3X3_9FUNG</name>
<dbReference type="Proteomes" id="UP001150925">
    <property type="component" value="Unassembled WGS sequence"/>
</dbReference>
<evidence type="ECO:0000313" key="2">
    <source>
        <dbReference type="EMBL" id="KAJ1966597.1"/>
    </source>
</evidence>
<evidence type="ECO:0000313" key="3">
    <source>
        <dbReference type="Proteomes" id="UP001150925"/>
    </source>
</evidence>
<sequence>MSRFQRKMKVAIRSVTSLLNLGPLQQGRKAIELHETTIRTTVLTHHQRILEERIAKEQLRISEKRKEIKVRRNRLTKLRQRWSETQKTSLSSDNTNAEDHHSVMLRGFNSQKEAVGREVQRARWRLASELLFIFDLKLIHVRTSSLFLSHSGSHTAHIGDLIWPSPYEWHIHALQVLSKYLDVRLPFQMDKQAGLPVVCAGWTPINHQWVPLFLTDDNVEQFIIGLAMLCYDVGYICQLQQVPFPLDRATQAARNLRTACDGILTNEALPYPPVTVGLPYNFYQMVWECAKLYEQEPTTRAKVNAYLRRLHFCDDDVDYYERQDEEKWDVIDSEGRSVPMDSISPSG</sequence>
<protein>
    <submittedName>
        <fullName evidence="2">Uncharacterized protein</fullName>
    </submittedName>
</protein>
<keyword evidence="3" id="KW-1185">Reference proteome</keyword>
<feature type="coiled-coil region" evidence="1">
    <location>
        <begin position="47"/>
        <end position="81"/>
    </location>
</feature>
<dbReference type="EMBL" id="JANBPY010000492">
    <property type="protein sequence ID" value="KAJ1966597.1"/>
    <property type="molecule type" value="Genomic_DNA"/>
</dbReference>
<proteinExistence type="predicted"/>
<comment type="caution">
    <text evidence="2">The sequence shown here is derived from an EMBL/GenBank/DDBJ whole genome shotgun (WGS) entry which is preliminary data.</text>
</comment>
<gene>
    <name evidence="2" type="ORF">IWQ62_002366</name>
</gene>
<dbReference type="OrthoDB" id="5587375at2759"/>
<keyword evidence="1" id="KW-0175">Coiled coil</keyword>
<dbReference type="AlphaFoldDB" id="A0A9W8E3X3"/>
<evidence type="ECO:0000256" key="1">
    <source>
        <dbReference type="SAM" id="Coils"/>
    </source>
</evidence>
<reference evidence="2" key="1">
    <citation type="submission" date="2022-07" db="EMBL/GenBank/DDBJ databases">
        <title>Phylogenomic reconstructions and comparative analyses of Kickxellomycotina fungi.</title>
        <authorList>
            <person name="Reynolds N.K."/>
            <person name="Stajich J.E."/>
            <person name="Barry K."/>
            <person name="Grigoriev I.V."/>
            <person name="Crous P."/>
            <person name="Smith M.E."/>
        </authorList>
    </citation>
    <scope>NUCLEOTIDE SEQUENCE</scope>
    <source>
        <strain evidence="2">RSA 1196</strain>
    </source>
</reference>